<evidence type="ECO:0000256" key="2">
    <source>
        <dbReference type="ARBA" id="ARBA00008664"/>
    </source>
</evidence>
<evidence type="ECO:0000256" key="6">
    <source>
        <dbReference type="ARBA" id="ARBA00022963"/>
    </source>
</evidence>
<feature type="compositionally biased region" description="Basic and acidic residues" evidence="11">
    <location>
        <begin position="28"/>
        <end position="38"/>
    </location>
</feature>
<dbReference type="InterPro" id="IPR001849">
    <property type="entry name" value="PH_domain"/>
</dbReference>
<dbReference type="Gene3D" id="3.30.870.10">
    <property type="entry name" value="Endonuclease Chain A"/>
    <property type="match status" value="2"/>
</dbReference>
<dbReference type="SMART" id="SM00155">
    <property type="entry name" value="PLDc"/>
    <property type="match status" value="2"/>
</dbReference>
<evidence type="ECO:0000256" key="9">
    <source>
        <dbReference type="ARBA" id="ARBA00074658"/>
    </source>
</evidence>
<evidence type="ECO:0000259" key="12">
    <source>
        <dbReference type="PROSITE" id="PS50035"/>
    </source>
</evidence>
<name>A0A1E4TZV8_PACTA</name>
<feature type="compositionally biased region" description="Low complexity" evidence="11">
    <location>
        <begin position="69"/>
        <end position="82"/>
    </location>
</feature>
<dbReference type="GO" id="GO:0005628">
    <property type="term" value="C:prospore membrane"/>
    <property type="evidence" value="ECO:0007669"/>
    <property type="project" value="EnsemblFungi"/>
</dbReference>
<dbReference type="CDD" id="cd01254">
    <property type="entry name" value="PH_PLD"/>
    <property type="match status" value="1"/>
</dbReference>
<dbReference type="InterPro" id="IPR001736">
    <property type="entry name" value="PLipase_D/transphosphatidylase"/>
</dbReference>
<evidence type="ECO:0000313" key="14">
    <source>
        <dbReference type="Proteomes" id="UP000094236"/>
    </source>
</evidence>
<evidence type="ECO:0000256" key="1">
    <source>
        <dbReference type="ARBA" id="ARBA00000798"/>
    </source>
</evidence>
<dbReference type="STRING" id="669874.A0A1E4TZV8"/>
<feature type="region of interest" description="Disordered" evidence="11">
    <location>
        <begin position="25"/>
        <end position="128"/>
    </location>
</feature>
<dbReference type="SUPFAM" id="SSF56024">
    <property type="entry name" value="Phospholipase D/nuclease"/>
    <property type="match status" value="2"/>
</dbReference>
<feature type="compositionally biased region" description="Basic and acidic residues" evidence="11">
    <location>
        <begin position="1459"/>
        <end position="1469"/>
    </location>
</feature>
<dbReference type="GO" id="GO:0032266">
    <property type="term" value="F:phosphatidylinositol-3-phosphate binding"/>
    <property type="evidence" value="ECO:0007669"/>
    <property type="project" value="EnsemblFungi"/>
</dbReference>
<dbReference type="GO" id="GO:0000753">
    <property type="term" value="P:cell morphogenesis involved in conjugation with cellular fusion"/>
    <property type="evidence" value="ECO:0007669"/>
    <property type="project" value="EnsemblFungi"/>
</dbReference>
<organism evidence="13 14">
    <name type="scientific">Pachysolen tannophilus NRRL Y-2460</name>
    <dbReference type="NCBI Taxonomy" id="669874"/>
    <lineage>
        <taxon>Eukaryota</taxon>
        <taxon>Fungi</taxon>
        <taxon>Dikarya</taxon>
        <taxon>Ascomycota</taxon>
        <taxon>Saccharomycotina</taxon>
        <taxon>Pichiomycetes</taxon>
        <taxon>Pachysolenaceae</taxon>
        <taxon>Pachysolen</taxon>
    </lineage>
</organism>
<dbReference type="InterPro" id="IPR025202">
    <property type="entry name" value="PLD-like_dom"/>
</dbReference>
<feature type="compositionally biased region" description="Polar residues" evidence="11">
    <location>
        <begin position="39"/>
        <end position="54"/>
    </location>
</feature>
<feature type="compositionally biased region" description="Low complexity" evidence="11">
    <location>
        <begin position="1478"/>
        <end position="1493"/>
    </location>
</feature>
<evidence type="ECO:0000256" key="10">
    <source>
        <dbReference type="ARBA" id="ARBA00079280"/>
    </source>
</evidence>
<keyword evidence="5" id="KW-0378">Hydrolase</keyword>
<dbReference type="FunFam" id="3.30.870.10:FF:000011">
    <property type="entry name" value="Phospholipase"/>
    <property type="match status" value="1"/>
</dbReference>
<feature type="compositionally biased region" description="Acidic residues" evidence="11">
    <location>
        <begin position="92"/>
        <end position="105"/>
    </location>
</feature>
<dbReference type="EC" id="3.1.4.4" evidence="3"/>
<evidence type="ECO:0000256" key="5">
    <source>
        <dbReference type="ARBA" id="ARBA00022801"/>
    </source>
</evidence>
<accession>A0A1E4TZV8</accession>
<dbReference type="EMBL" id="KV454012">
    <property type="protein sequence ID" value="ODV97208.1"/>
    <property type="molecule type" value="Genomic_DNA"/>
</dbReference>
<dbReference type="PANTHER" id="PTHR18896">
    <property type="entry name" value="PHOSPHOLIPASE D"/>
    <property type="match status" value="1"/>
</dbReference>
<proteinExistence type="inferred from homology"/>
<feature type="compositionally biased region" description="Basic and acidic residues" evidence="11">
    <location>
        <begin position="1642"/>
        <end position="1671"/>
    </location>
</feature>
<evidence type="ECO:0000256" key="3">
    <source>
        <dbReference type="ARBA" id="ARBA00012027"/>
    </source>
</evidence>
<dbReference type="GO" id="GO:0005768">
    <property type="term" value="C:endosome"/>
    <property type="evidence" value="ECO:0007669"/>
    <property type="project" value="EnsemblFungi"/>
</dbReference>
<feature type="compositionally biased region" description="Low complexity" evidence="11">
    <location>
        <begin position="108"/>
        <end position="120"/>
    </location>
</feature>
<feature type="compositionally biased region" description="Basic and acidic residues" evidence="11">
    <location>
        <begin position="144"/>
        <end position="162"/>
    </location>
</feature>
<keyword evidence="14" id="KW-1185">Reference proteome</keyword>
<feature type="region of interest" description="Disordered" evidence="11">
    <location>
        <begin position="144"/>
        <end position="172"/>
    </location>
</feature>
<evidence type="ECO:0000256" key="4">
    <source>
        <dbReference type="ARBA" id="ARBA00022737"/>
    </source>
</evidence>
<evidence type="ECO:0000313" key="13">
    <source>
        <dbReference type="EMBL" id="ODV97208.1"/>
    </source>
</evidence>
<evidence type="ECO:0000256" key="11">
    <source>
        <dbReference type="SAM" id="MobiDB-lite"/>
    </source>
</evidence>
<sequence>MEDVQGSAESSTLKKVDSNFISSLFSKDGSKQQDDTNKIKSQNSDKNSTKNIDGSNDENEPIHTNGILNGTANSAANGTAKNLHTSDSNIQETDDNSSNDNDNDNDNTHNNTNTNNTNDLDNNHFEHPHIVPNSFQFRFLHSGEEDSHHREGRFSAETEHATGELPEADQQRQHILFGDYRDTLNRHETDPSPLNRNRTNERDVHEMGPANRLSEKIKPPLKSRRTHSFHNILYNGSNNDDEDFHNTWINRLSKITNTPNSKTFLGNNETPTNESRKWKEFKNSIKPAEELKRELDEKTKLRAEALISSLISGCPAALFASSIFLRDEHGTQRAPLLLSLLGFQLVDITKSRRSKHRKYKIELEYGVGENRLKWSIVKDIRDFAALHSRLKVLFFQSNAFNRNGKGVELAKMPKYDHHLRRSKSIISNINTNIGSTGNLVPSTHAIPPPSVRHDHAHDDTFSAITSISSNSAASSIRSRSRSFLGHLIDRVNSRSSHQGVNLEHQLKAAADVNELFRQSMEVYLNQLLITLTLRPQSNRVFQFFELSPIGVLLGNENGYQGKQGYLLVRNSAKAQGWRVGHLKFRELKDMVERHTTKWFLVRNSYIMYVNDIYSTTPLEVFLVDSSFKVDYIGDSTSSSTIHNVNANESDVEDYHSIIDEDLKASNLKQKAKQKAPYLTIKLENSERKLKMLARSEKQLKLWVKSINMMIAKTEWSQANRFGSFAPVRDNCFAQWFVDARDYMWACSSALEMAKETIYIHDWWLSPELYMRRPANGNQQWRIDRILKRKAEQGVKIFVIIYRNVGNTVVTDSLWTKHSLLDLHANIHVLRSPNQLLQNTYFWAHHEKLCIVDSTICFLGGIDLCYGRYDTADHVLSDDSLMAFASDLDANSKSDEAHIRFQNFPGKDYSNPRVKDFFNLDKPYESMYDRQSVPRMPWHDVHMISSGQIARDLSRHFVQRWNFLLRQKRPSRPTPLLLPPPNLTKEEIAKMGLAGTCEIQLLRSSCGWSLGLKEPEVSIQQAYLKIIETSEHFVYLENQFFVTSAAWDGVVIQNRIGDALVDRIIKAHNEGKPWRAVCVIPLMPGFESEVDRAEGSSVRVIMQCQFMSISRGSTSIFAKLRKVGIDPDDYIQFFSLRKWGRIGKDRTLITEQLYVHAKTIIADDRVALIGSANINERSMRGNRDSEVAAIVRDKELIDTVMNGKPYLASKFAHTLRMRLMREHLGVDVDILELVERRFGQLEKIARTDLGKLACTNSFSTEDDRILSAAVELASREILNQSHGTMRWKNFMDATGTDPNFEIPLEQEDLPEQFSKEKQQQPMPLYHSFNYRSGVDNVGIREKKPFSSDSRISNNAAHKDDVDGLGADHYKSKTYQKSTKKVTRLLKKWAYDAAFSKPTDVFLPHSNQVSEYLEDDSINYEEGFGRKLSAAEERILSMKNRERWDFLKRIAYFQRVATRQKFEEQEEDKRRANVGMAPKSSNSNTGVSGSSVVTSAIPLTEESHPVSDEFKKNSSEAGEWAGSVGSVPPSKAAENLYNGTGQTDYSGQVPIVSLDDNGVNDILQSLSTSGLPEKPIFIDPYNFEDPLDEDFYEDIWYEVASRNTRIYRAVFHSQPDNLVSTWKDYKDFSNMNSAFILAQEQEIKQRNERNDSSTPNDHRFERKVNLSDAERAYSSKVLGLPNENVNDSVSTSSVSSQGLQGEDNTRDSNPTSTSSSKSNIPLADNSEPVNYFPEDGDNKDNQQLPQINYNNHKISKKRIGTFASRHRRNLIGDRIYNHDTSEKLLSHIRGHLVIFPTEWLDKELESGNWFYNNDRIPPIEIYD</sequence>
<dbReference type="OrthoDB" id="14911at2759"/>
<feature type="region of interest" description="Disordered" evidence="11">
    <location>
        <begin position="1459"/>
        <end position="1524"/>
    </location>
</feature>
<keyword evidence="7" id="KW-0443">Lipid metabolism</keyword>
<keyword evidence="6" id="KW-0442">Lipid degradation</keyword>
<reference evidence="14" key="1">
    <citation type="submission" date="2016-05" db="EMBL/GenBank/DDBJ databases">
        <title>Comparative genomics of biotechnologically important yeasts.</title>
        <authorList>
            <consortium name="DOE Joint Genome Institute"/>
            <person name="Riley R."/>
            <person name="Haridas S."/>
            <person name="Wolfe K.H."/>
            <person name="Lopes M.R."/>
            <person name="Hittinger C.T."/>
            <person name="Goker M."/>
            <person name="Salamov A."/>
            <person name="Wisecaver J."/>
            <person name="Long T.M."/>
            <person name="Aerts A.L."/>
            <person name="Barry K."/>
            <person name="Choi C."/>
            <person name="Clum A."/>
            <person name="Coughlan A.Y."/>
            <person name="Deshpande S."/>
            <person name="Douglass A.P."/>
            <person name="Hanson S.J."/>
            <person name="Klenk H.-P."/>
            <person name="Labutti K."/>
            <person name="Lapidus A."/>
            <person name="Lindquist E."/>
            <person name="Lipzen A."/>
            <person name="Meier-Kolthoff J.P."/>
            <person name="Ohm R.A."/>
            <person name="Otillar R.P."/>
            <person name="Pangilinan J."/>
            <person name="Peng Y."/>
            <person name="Rokas A."/>
            <person name="Rosa C.A."/>
            <person name="Scheuner C."/>
            <person name="Sibirny A.A."/>
            <person name="Slot J.C."/>
            <person name="Stielow J.B."/>
            <person name="Sun H."/>
            <person name="Kurtzman C.P."/>
            <person name="Blackwell M."/>
            <person name="Grigoriev I.V."/>
            <person name="Jeffries T.W."/>
        </authorList>
    </citation>
    <scope>NUCLEOTIDE SEQUENCE [LARGE SCALE GENOMIC DNA]</scope>
    <source>
        <strain evidence="14">NRRL Y-2460</strain>
    </source>
</reference>
<dbReference type="GO" id="GO:0005634">
    <property type="term" value="C:nucleus"/>
    <property type="evidence" value="ECO:0007669"/>
    <property type="project" value="EnsemblFungi"/>
</dbReference>
<dbReference type="InterPro" id="IPR015679">
    <property type="entry name" value="PLipase_D_fam"/>
</dbReference>
<dbReference type="Pfam" id="PF13091">
    <property type="entry name" value="PLDc_2"/>
    <property type="match status" value="1"/>
</dbReference>
<dbReference type="SMART" id="SM00233">
    <property type="entry name" value="PH"/>
    <property type="match status" value="1"/>
</dbReference>
<dbReference type="Pfam" id="PF00614">
    <property type="entry name" value="PLDc"/>
    <property type="match status" value="1"/>
</dbReference>
<dbReference type="Proteomes" id="UP000094236">
    <property type="component" value="Unassembled WGS sequence"/>
</dbReference>
<evidence type="ECO:0000256" key="7">
    <source>
        <dbReference type="ARBA" id="ARBA00023098"/>
    </source>
</evidence>
<dbReference type="PANTHER" id="PTHR18896:SF76">
    <property type="entry name" value="PHOSPHOLIPASE"/>
    <property type="match status" value="1"/>
</dbReference>
<comment type="catalytic activity">
    <reaction evidence="1">
        <text>a 1,2-diacyl-sn-glycero-3-phosphocholine + H2O = a 1,2-diacyl-sn-glycero-3-phosphate + choline + H(+)</text>
        <dbReference type="Rhea" id="RHEA:14445"/>
        <dbReference type="ChEBI" id="CHEBI:15354"/>
        <dbReference type="ChEBI" id="CHEBI:15377"/>
        <dbReference type="ChEBI" id="CHEBI:15378"/>
        <dbReference type="ChEBI" id="CHEBI:57643"/>
        <dbReference type="ChEBI" id="CHEBI:58608"/>
        <dbReference type="EC" id="3.1.4.4"/>
    </reaction>
</comment>
<dbReference type="CDD" id="cd09141">
    <property type="entry name" value="PLDc_vPLD1_2_yPLD_like_2"/>
    <property type="match status" value="1"/>
</dbReference>
<feature type="compositionally biased region" description="Basic and acidic residues" evidence="11">
    <location>
        <begin position="1499"/>
        <end position="1512"/>
    </location>
</feature>
<feature type="region of interest" description="Disordered" evidence="11">
    <location>
        <begin position="1642"/>
        <end position="1745"/>
    </location>
</feature>
<dbReference type="GO" id="GO:0009395">
    <property type="term" value="P:phospholipid catabolic process"/>
    <property type="evidence" value="ECO:0007669"/>
    <property type="project" value="TreeGrafter"/>
</dbReference>
<dbReference type="PROSITE" id="PS50035">
    <property type="entry name" value="PLD"/>
    <property type="match status" value="2"/>
</dbReference>
<gene>
    <name evidence="13" type="ORF">PACTADRAFT_48957</name>
</gene>
<protein>
    <recommendedName>
        <fullName evidence="9">Phospholipase D1</fullName>
        <ecNumber evidence="3">3.1.4.4</ecNumber>
    </recommendedName>
    <alternativeName>
        <fullName evidence="8">Choline phosphatase 1</fullName>
    </alternativeName>
    <alternativeName>
        <fullName evidence="10">Phosphatidylcholine-hydrolyzing phospholipase D1</fullName>
    </alternativeName>
</protein>
<keyword evidence="4" id="KW-0677">Repeat</keyword>
<comment type="similarity">
    <text evidence="2">Belongs to the phospholipase D family.</text>
</comment>
<evidence type="ECO:0000256" key="8">
    <source>
        <dbReference type="ARBA" id="ARBA00042228"/>
    </source>
</evidence>
<dbReference type="GO" id="GO:0031321">
    <property type="term" value="P:ascospore-type prospore assembly"/>
    <property type="evidence" value="ECO:0007669"/>
    <property type="project" value="EnsemblFungi"/>
</dbReference>
<dbReference type="GO" id="GO:0004630">
    <property type="term" value="F:phospholipase D activity"/>
    <property type="evidence" value="ECO:0007669"/>
    <property type="project" value="UniProtKB-EC"/>
</dbReference>
<feature type="domain" description="PLD phosphodiesterase" evidence="12">
    <location>
        <begin position="840"/>
        <end position="867"/>
    </location>
</feature>
<feature type="compositionally biased region" description="Low complexity" evidence="11">
    <location>
        <begin position="1705"/>
        <end position="1717"/>
    </location>
</feature>
<feature type="domain" description="PLD phosphodiesterase" evidence="12">
    <location>
        <begin position="1150"/>
        <end position="1177"/>
    </location>
</feature>
<dbReference type="CDD" id="cd09138">
    <property type="entry name" value="PLDc_vPLD1_2_yPLD_like_1"/>
    <property type="match status" value="1"/>
</dbReference>